<reference evidence="2" key="1">
    <citation type="journal article" date="2019" name="Int. J. Syst. Evol. Microbiol.">
        <title>The Global Catalogue of Microorganisms (GCM) 10K type strain sequencing project: providing services to taxonomists for standard genome sequencing and annotation.</title>
        <authorList>
            <consortium name="The Broad Institute Genomics Platform"/>
            <consortium name="The Broad Institute Genome Sequencing Center for Infectious Disease"/>
            <person name="Wu L."/>
            <person name="Ma J."/>
        </authorList>
    </citation>
    <scope>NUCLEOTIDE SEQUENCE [LARGE SCALE GENOMIC DNA]</scope>
    <source>
        <strain evidence="2">JCM 9918</strain>
    </source>
</reference>
<dbReference type="EMBL" id="JBHSNZ010000038">
    <property type="protein sequence ID" value="MFC5812608.1"/>
    <property type="molecule type" value="Genomic_DNA"/>
</dbReference>
<sequence length="157" mass="16493">MLNRTARRVSCGFRAVSDAVRSVVAPTALVRSAQPETVPDPEGVFTPEEMPGVEEVEATAAAYNTACDAGRAADRGKREARKLLDRLPAGVYGRVTVERTPSSRTTADLDSIRATYERLGLGPVPMRTCAPSLRITEAAADVVAFPAPADAAPALAA</sequence>
<organism evidence="1 2">
    <name type="scientific">Streptomyces heilongjiangensis</name>
    <dbReference type="NCBI Taxonomy" id="945052"/>
    <lineage>
        <taxon>Bacteria</taxon>
        <taxon>Bacillati</taxon>
        <taxon>Actinomycetota</taxon>
        <taxon>Actinomycetes</taxon>
        <taxon>Kitasatosporales</taxon>
        <taxon>Streptomycetaceae</taxon>
        <taxon>Streptomyces</taxon>
    </lineage>
</organism>
<gene>
    <name evidence="1" type="ORF">ACFQGO_34750</name>
</gene>
<proteinExistence type="predicted"/>
<evidence type="ECO:0000313" key="2">
    <source>
        <dbReference type="Proteomes" id="UP001596112"/>
    </source>
</evidence>
<dbReference type="RefSeq" id="WP_272172134.1">
    <property type="nucleotide sequence ID" value="NZ_JAQOSL010000046.1"/>
</dbReference>
<dbReference type="Proteomes" id="UP001596112">
    <property type="component" value="Unassembled WGS sequence"/>
</dbReference>
<name>A0ABW1BHG0_9ACTN</name>
<comment type="caution">
    <text evidence="1">The sequence shown here is derived from an EMBL/GenBank/DDBJ whole genome shotgun (WGS) entry which is preliminary data.</text>
</comment>
<accession>A0ABW1BHG0</accession>
<keyword evidence="2" id="KW-1185">Reference proteome</keyword>
<protein>
    <submittedName>
        <fullName evidence="1">Uncharacterized protein</fullName>
    </submittedName>
</protein>
<evidence type="ECO:0000313" key="1">
    <source>
        <dbReference type="EMBL" id="MFC5812608.1"/>
    </source>
</evidence>